<dbReference type="EC" id="5.6.2.2" evidence="8"/>
<keyword evidence="3 8" id="KW-0547">Nucleotide-binding</keyword>
<dbReference type="GO" id="GO:0005694">
    <property type="term" value="C:chromosome"/>
    <property type="evidence" value="ECO:0007669"/>
    <property type="project" value="InterPro"/>
</dbReference>
<dbReference type="Pfam" id="PF03989">
    <property type="entry name" value="DNA_gyraseA_C"/>
    <property type="match status" value="6"/>
</dbReference>
<dbReference type="InterPro" id="IPR006691">
    <property type="entry name" value="GyrA/parC_rep"/>
</dbReference>
<evidence type="ECO:0000256" key="3">
    <source>
        <dbReference type="ARBA" id="ARBA00022741"/>
    </source>
</evidence>
<protein>
    <recommendedName>
        <fullName evidence="8">DNA gyrase subunit A</fullName>
        <ecNumber evidence="8">5.6.2.2</ecNumber>
    </recommendedName>
</protein>
<dbReference type="SUPFAM" id="SSF101904">
    <property type="entry name" value="GyrA/ParC C-terminal domain-like"/>
    <property type="match status" value="1"/>
</dbReference>
<comment type="similarity">
    <text evidence="2 8">Belongs to the type II topoisomerase GyrA/ParC subunit family.</text>
</comment>
<evidence type="ECO:0000256" key="11">
    <source>
        <dbReference type="SAM" id="MobiDB-lite"/>
    </source>
</evidence>
<evidence type="ECO:0000256" key="5">
    <source>
        <dbReference type="ARBA" id="ARBA00023029"/>
    </source>
</evidence>
<evidence type="ECO:0000256" key="6">
    <source>
        <dbReference type="ARBA" id="ARBA00023125"/>
    </source>
</evidence>
<dbReference type="FunFam" id="3.30.1360.40:FF:000002">
    <property type="entry name" value="DNA gyrase subunit A"/>
    <property type="match status" value="1"/>
</dbReference>
<keyword evidence="10" id="KW-0175">Coiled coil</keyword>
<dbReference type="NCBIfam" id="NF004044">
    <property type="entry name" value="PRK05561.1"/>
    <property type="match status" value="1"/>
</dbReference>
<dbReference type="Gene3D" id="2.120.10.90">
    <property type="entry name" value="DNA gyrase/topoisomerase IV, subunit A, C-terminal"/>
    <property type="match status" value="1"/>
</dbReference>
<evidence type="ECO:0000313" key="13">
    <source>
        <dbReference type="EMBL" id="ATJ82602.1"/>
    </source>
</evidence>
<dbReference type="InterPro" id="IPR035516">
    <property type="entry name" value="Gyrase/topoIV_suA_C"/>
</dbReference>
<dbReference type="CDD" id="cd00187">
    <property type="entry name" value="TOP4c"/>
    <property type="match status" value="1"/>
</dbReference>
<dbReference type="InterPro" id="IPR013758">
    <property type="entry name" value="Topo_IIA_A/C_ab"/>
</dbReference>
<organism evidence="13 14">
    <name type="scientific">Halomonas beimenensis</name>
    <dbReference type="NCBI Taxonomy" id="475662"/>
    <lineage>
        <taxon>Bacteria</taxon>
        <taxon>Pseudomonadati</taxon>
        <taxon>Pseudomonadota</taxon>
        <taxon>Gammaproteobacteria</taxon>
        <taxon>Oceanospirillales</taxon>
        <taxon>Halomonadaceae</taxon>
        <taxon>Halomonas</taxon>
    </lineage>
</organism>
<keyword evidence="7 8" id="KW-0413">Isomerase</keyword>
<evidence type="ECO:0000256" key="9">
    <source>
        <dbReference type="PROSITE-ProRule" id="PRU01384"/>
    </source>
</evidence>
<keyword evidence="5 8" id="KW-0799">Topoisomerase</keyword>
<dbReference type="GO" id="GO:0034335">
    <property type="term" value="F:DNA negative supercoiling activity"/>
    <property type="evidence" value="ECO:0007669"/>
    <property type="project" value="UniProtKB-ARBA"/>
</dbReference>
<dbReference type="PANTHER" id="PTHR43493:SF5">
    <property type="entry name" value="DNA GYRASE SUBUNIT A, CHLOROPLASTIC_MITOCHONDRIAL"/>
    <property type="match status" value="1"/>
</dbReference>
<dbReference type="Gene3D" id="3.90.199.10">
    <property type="entry name" value="Topoisomerase II, domain 5"/>
    <property type="match status" value="1"/>
</dbReference>
<dbReference type="InterPro" id="IPR013757">
    <property type="entry name" value="Topo_IIA_A_a_sf"/>
</dbReference>
<keyword evidence="8" id="KW-0963">Cytoplasm</keyword>
<dbReference type="InterPro" id="IPR013760">
    <property type="entry name" value="Topo_IIA-like_dom_sf"/>
</dbReference>
<gene>
    <name evidence="8 13" type="primary">gyrA</name>
    <name evidence="13" type="ORF">BEI_1615</name>
</gene>
<dbReference type="NCBIfam" id="NF004043">
    <property type="entry name" value="PRK05560.1"/>
    <property type="match status" value="1"/>
</dbReference>
<keyword evidence="4 8" id="KW-0067">ATP-binding</keyword>
<evidence type="ECO:0000256" key="7">
    <source>
        <dbReference type="ARBA" id="ARBA00023235"/>
    </source>
</evidence>
<evidence type="ECO:0000256" key="2">
    <source>
        <dbReference type="ARBA" id="ARBA00008263"/>
    </source>
</evidence>
<sequence>MGDIAREILPVNIEDELKQSYLDYAMSVIIGRALPDVRDGLKPVHRRVLYAMHELGNDWNKPYKKSARVVGDVIGKYHPHGDSAVYDTIVRMAQDFSMRHVLVDGQGNFGSIDGDNAAAMRYTEVRMARLAHQLLADLEKDTVDWVDNYDGTERIPDVLPTKVPNLLINGSSGIAVGMATNIPPHNMVEVIDGCLALIDDYTLSVDDLMEYIPGPDFPTGGIINGRAGILEAYRTGRGRIYVRARHTIEHDEKTGRDHIIVTELPYQVNKARLIEKIAELVKDKKIDGIAELRDESDKEGLRVVIEVKRGESGEVVVNNLFAQTQLQNVFGINMVALDGGEPRTLNLKETLEAFIRHRREVVTRRTLFELKKARERGHILEGLTVAISNIDEVIELIKASPSAAEAKEKLLGRSWPPGQVTGMLERAGATSCKPEDLEEGYGLDPTATQYRLSPAQAQAILELRLHRLTGLETEKLLDEYLGILEKIAELTEILASADRLLEVIREELVAVRDQFGEPRRTEIQASHLDLSIEDLIAEEDMVVTVSRSGYAKTQPLSDYQAQRRGGRGKSATAMKDEDVIEHLLVASTHDTVLLFSNRGKVYWLKVYEMPAASRGSRGKPLVNLLPLDEGEAINAILPVHDYDPDSYIFFATAKGTVKRTSLAQFSRPRSVGLIAIELEEGDRLVGAAITSGSDHAMLLSSNGKAIRFEEKDVRAMGRTARGVRGMRLIGDAEVISLIIPQSQQIDAEAETEEGDDQALVNGNGGQIYILTASEHGYGKRTRLEEFPLRGRGGQGVIAMQTSERNGALVAAMQVYGSDEMMLITDKGTLVRTRVDEVSISSRNTQGVMLIRLGEAESLVKTVRIDEPAEEAALEGEDAEAPDEDTDAQ</sequence>
<feature type="region of interest" description="Disordered" evidence="11">
    <location>
        <begin position="867"/>
        <end position="888"/>
    </location>
</feature>
<evidence type="ECO:0000313" key="14">
    <source>
        <dbReference type="Proteomes" id="UP000219993"/>
    </source>
</evidence>
<dbReference type="FunFam" id="3.90.199.10:FF:000001">
    <property type="entry name" value="DNA gyrase subunit A"/>
    <property type="match status" value="1"/>
</dbReference>
<keyword evidence="6 8" id="KW-0238">DNA-binding</keyword>
<feature type="active site" description="O-(5'-phospho-DNA)-tyrosine intermediate" evidence="8 9">
    <location>
        <position position="122"/>
    </location>
</feature>
<feature type="domain" description="Topo IIA-type catalytic" evidence="12">
    <location>
        <begin position="34"/>
        <end position="535"/>
    </location>
</feature>
<dbReference type="GO" id="GO:0005524">
    <property type="term" value="F:ATP binding"/>
    <property type="evidence" value="ECO:0007669"/>
    <property type="project" value="UniProtKB-UniRule"/>
</dbReference>
<evidence type="ECO:0000259" key="12">
    <source>
        <dbReference type="PROSITE" id="PS52040"/>
    </source>
</evidence>
<dbReference type="PANTHER" id="PTHR43493">
    <property type="entry name" value="DNA GYRASE/TOPOISOMERASE SUBUNIT A"/>
    <property type="match status" value="1"/>
</dbReference>
<comment type="miscellaneous">
    <text evidence="8">Few gyrases are as efficient as E.coli at forming negative supercoils. Not all organisms have 2 type II topoisomerases; in organisms with a single type II topoisomerase this enzyme also has to decatenate newly replicated chromosomes.</text>
</comment>
<dbReference type="RefSeq" id="WP_097789028.1">
    <property type="nucleotide sequence ID" value="NZ_CP021435.1"/>
</dbReference>
<dbReference type="HAMAP" id="MF_01897">
    <property type="entry name" value="GyrA"/>
    <property type="match status" value="1"/>
</dbReference>
<comment type="function">
    <text evidence="8">A type II topoisomerase that negatively supercoils closed circular double-stranded (ds) DNA in an ATP-dependent manner to modulate DNA topology and maintain chromosomes in an underwound state. Negative supercoiling favors strand separation, and DNA replication, transcription, recombination and repair, all of which involve strand separation. Also able to catalyze the interconversion of other topological isomers of dsDNA rings, including catenanes and knotted rings. Type II topoisomerases break and join 2 DNA strands simultaneously in an ATP-dependent manner.</text>
</comment>
<evidence type="ECO:0000256" key="8">
    <source>
        <dbReference type="HAMAP-Rule" id="MF_01897"/>
    </source>
</evidence>
<dbReference type="GO" id="GO:0006261">
    <property type="term" value="P:DNA-templated DNA replication"/>
    <property type="evidence" value="ECO:0007669"/>
    <property type="project" value="UniProtKB-UniRule"/>
</dbReference>
<feature type="short sequence motif" description="GyrA-box" evidence="8">
    <location>
        <begin position="562"/>
        <end position="568"/>
    </location>
</feature>
<keyword evidence="14" id="KW-1185">Reference proteome</keyword>
<dbReference type="SUPFAM" id="SSF56719">
    <property type="entry name" value="Type II DNA topoisomerase"/>
    <property type="match status" value="1"/>
</dbReference>
<dbReference type="InterPro" id="IPR005743">
    <property type="entry name" value="GyrA"/>
</dbReference>
<dbReference type="GO" id="GO:0009330">
    <property type="term" value="C:DNA topoisomerase type II (double strand cut, ATP-hydrolyzing) complex"/>
    <property type="evidence" value="ECO:0007669"/>
    <property type="project" value="TreeGrafter"/>
</dbReference>
<dbReference type="SMART" id="SM00434">
    <property type="entry name" value="TOP4c"/>
    <property type="match status" value="1"/>
</dbReference>
<dbReference type="NCBIfam" id="TIGR01063">
    <property type="entry name" value="gyrA"/>
    <property type="match status" value="1"/>
</dbReference>
<dbReference type="GO" id="GO:0006265">
    <property type="term" value="P:DNA topological change"/>
    <property type="evidence" value="ECO:0007669"/>
    <property type="project" value="UniProtKB-UniRule"/>
</dbReference>
<dbReference type="OrthoDB" id="9806486at2"/>
<comment type="subunit">
    <text evidence="8">Heterotetramer, composed of two GyrA and two GyrB chains. In the heterotetramer, GyrA contains the active site tyrosine that forms a transient covalent intermediate with DNA, while GyrB binds cofactors and catalyzes ATP hydrolysis.</text>
</comment>
<reference evidence="13 14" key="1">
    <citation type="journal article" date="2017" name="Sci. Rep.">
        <title>Revealing the Saline Adaptation Strategies of the Halophilic Bacterium Halomonas beimenensis through High-throughput Omics and Transposon Mutagenesis Approaches.</title>
        <authorList>
            <person name="Chen Y.H."/>
            <person name="Lin S.S."/>
            <person name="Shyu Y.T."/>
        </authorList>
    </citation>
    <scope>NUCLEOTIDE SEQUENCE [LARGE SCALE GENOMIC DNA]</scope>
    <source>
        <strain evidence="13 14">NTU-111</strain>
    </source>
</reference>
<dbReference type="Proteomes" id="UP000219993">
    <property type="component" value="Chromosome"/>
</dbReference>
<accession>A0A291P6W5</accession>
<dbReference type="EMBL" id="CP021435">
    <property type="protein sequence ID" value="ATJ82602.1"/>
    <property type="molecule type" value="Genomic_DNA"/>
</dbReference>
<dbReference type="InterPro" id="IPR050220">
    <property type="entry name" value="Type_II_DNA_Topoisomerases"/>
</dbReference>
<feature type="coiled-coil region" evidence="10">
    <location>
        <begin position="487"/>
        <end position="514"/>
    </location>
</feature>
<evidence type="ECO:0000256" key="4">
    <source>
        <dbReference type="ARBA" id="ARBA00022840"/>
    </source>
</evidence>
<evidence type="ECO:0000256" key="1">
    <source>
        <dbReference type="ARBA" id="ARBA00000185"/>
    </source>
</evidence>
<dbReference type="Gene3D" id="1.10.268.10">
    <property type="entry name" value="Topoisomerase, domain 3"/>
    <property type="match status" value="1"/>
</dbReference>
<dbReference type="GO" id="GO:0003677">
    <property type="term" value="F:DNA binding"/>
    <property type="evidence" value="ECO:0007669"/>
    <property type="project" value="UniProtKB-UniRule"/>
</dbReference>
<evidence type="ECO:0000256" key="10">
    <source>
        <dbReference type="SAM" id="Coils"/>
    </source>
</evidence>
<dbReference type="GO" id="GO:0005737">
    <property type="term" value="C:cytoplasm"/>
    <property type="evidence" value="ECO:0007669"/>
    <property type="project" value="UniProtKB-SubCell"/>
</dbReference>
<dbReference type="Pfam" id="PF00521">
    <property type="entry name" value="DNA_topoisoIV"/>
    <property type="match status" value="1"/>
</dbReference>
<dbReference type="InterPro" id="IPR002205">
    <property type="entry name" value="Topo_IIA_dom_A"/>
</dbReference>
<comment type="catalytic activity">
    <reaction evidence="1 8 9">
        <text>ATP-dependent breakage, passage and rejoining of double-stranded DNA.</text>
        <dbReference type="EC" id="5.6.2.2"/>
    </reaction>
</comment>
<name>A0A291P6W5_9GAMM</name>
<comment type="subcellular location">
    <subcellularLocation>
        <location evidence="8">Cytoplasm</location>
    </subcellularLocation>
</comment>
<dbReference type="FunFam" id="2.120.10.90:FF:000004">
    <property type="entry name" value="DNA gyrase subunit A"/>
    <property type="match status" value="1"/>
</dbReference>
<dbReference type="KEGG" id="hbe:BEI_1615"/>
<dbReference type="AlphaFoldDB" id="A0A291P6W5"/>
<proteinExistence type="inferred from homology"/>
<dbReference type="Gene3D" id="3.30.1360.40">
    <property type="match status" value="1"/>
</dbReference>
<dbReference type="PROSITE" id="PS52040">
    <property type="entry name" value="TOPO_IIA"/>
    <property type="match status" value="1"/>
</dbReference>